<keyword evidence="1" id="KW-0472">Membrane</keyword>
<evidence type="ECO:0000256" key="1">
    <source>
        <dbReference type="SAM" id="Phobius"/>
    </source>
</evidence>
<dbReference type="GO" id="GO:0008168">
    <property type="term" value="F:methyltransferase activity"/>
    <property type="evidence" value="ECO:0007669"/>
    <property type="project" value="InterPro"/>
</dbReference>
<dbReference type="Gene3D" id="3.40.50.150">
    <property type="entry name" value="Vaccinia Virus protein VP39"/>
    <property type="match status" value="1"/>
</dbReference>
<dbReference type="Gramene" id="RZC44463">
    <property type="protein sequence ID" value="RZC44463"/>
    <property type="gene ID" value="C5167_037408"/>
</dbReference>
<dbReference type="InterPro" id="IPR018314">
    <property type="entry name" value="RsmB/NOL1/NOP2-like_CS"/>
</dbReference>
<dbReference type="AlphaFoldDB" id="A0A4Y7I699"/>
<feature type="transmembrane region" description="Helical" evidence="1">
    <location>
        <begin position="86"/>
        <end position="110"/>
    </location>
</feature>
<feature type="transmembrane region" description="Helical" evidence="1">
    <location>
        <begin position="151"/>
        <end position="169"/>
    </location>
</feature>
<evidence type="ECO:0000313" key="3">
    <source>
        <dbReference type="Proteomes" id="UP000316621"/>
    </source>
</evidence>
<organism evidence="2 3">
    <name type="scientific">Papaver somniferum</name>
    <name type="common">Opium poppy</name>
    <dbReference type="NCBI Taxonomy" id="3469"/>
    <lineage>
        <taxon>Eukaryota</taxon>
        <taxon>Viridiplantae</taxon>
        <taxon>Streptophyta</taxon>
        <taxon>Embryophyta</taxon>
        <taxon>Tracheophyta</taxon>
        <taxon>Spermatophyta</taxon>
        <taxon>Magnoliopsida</taxon>
        <taxon>Ranunculales</taxon>
        <taxon>Papaveraceae</taxon>
        <taxon>Papaveroideae</taxon>
        <taxon>Papaver</taxon>
    </lineage>
</organism>
<dbReference type="STRING" id="3469.A0A4Y7I699"/>
<dbReference type="Proteomes" id="UP000316621">
    <property type="component" value="Chromosome 1"/>
</dbReference>
<evidence type="ECO:0008006" key="4">
    <source>
        <dbReference type="Google" id="ProtNLM"/>
    </source>
</evidence>
<sequence length="184" mass="20959">MKIKVYDSQVPIGATLEYMSAYYMVPKVLGMDTVDRVLLDAPCSGTGMNHLKRQKVWKLYKIACSCRRFMLRVCYAGSCFNIQKPILAAVDTVDASFIFSWFFAVGLVVYDSHVPTGVTPEYIDAVKCKLLFTCPGRCSSRKWKSGRYGKSVRAAICMVDASFIYYLVFRCLRKTNPKRYKCQL</sequence>
<dbReference type="InterPro" id="IPR029063">
    <property type="entry name" value="SAM-dependent_MTases_sf"/>
</dbReference>
<reference evidence="2 3" key="1">
    <citation type="journal article" date="2018" name="Science">
        <title>The opium poppy genome and morphinan production.</title>
        <authorList>
            <person name="Guo L."/>
            <person name="Winzer T."/>
            <person name="Yang X."/>
            <person name="Li Y."/>
            <person name="Ning Z."/>
            <person name="He Z."/>
            <person name="Teodor R."/>
            <person name="Lu Y."/>
            <person name="Bowser T.A."/>
            <person name="Graham I.A."/>
            <person name="Ye K."/>
        </authorList>
    </citation>
    <scope>NUCLEOTIDE SEQUENCE [LARGE SCALE GENOMIC DNA]</scope>
    <source>
        <strain evidence="3">cv. HN1</strain>
        <tissue evidence="2">Leaves</tissue>
    </source>
</reference>
<keyword evidence="1" id="KW-0812">Transmembrane</keyword>
<dbReference type="GO" id="GO:0003723">
    <property type="term" value="F:RNA binding"/>
    <property type="evidence" value="ECO:0007669"/>
    <property type="project" value="InterPro"/>
</dbReference>
<gene>
    <name evidence="2" type="ORF">C5167_037408</name>
</gene>
<accession>A0A4Y7I699</accession>
<keyword evidence="3" id="KW-1185">Reference proteome</keyword>
<keyword evidence="1" id="KW-1133">Transmembrane helix</keyword>
<name>A0A4Y7I699_PAPSO</name>
<protein>
    <recommendedName>
        <fullName evidence="4">SAM-dependent MTase RsmB/NOP-type domain-containing protein</fullName>
    </recommendedName>
</protein>
<dbReference type="EMBL" id="CM010715">
    <property type="protein sequence ID" value="RZC44463.1"/>
    <property type="molecule type" value="Genomic_DNA"/>
</dbReference>
<evidence type="ECO:0000313" key="2">
    <source>
        <dbReference type="EMBL" id="RZC44463.1"/>
    </source>
</evidence>
<proteinExistence type="predicted"/>
<dbReference type="PROSITE" id="PS01153">
    <property type="entry name" value="NOL1_NOP2_SUN"/>
    <property type="match status" value="1"/>
</dbReference>